<reference evidence="7" key="1">
    <citation type="submission" date="2018-11" db="EMBL/GenBank/DDBJ databases">
        <authorList>
            <person name="Alioto T."/>
            <person name="Alioto T."/>
        </authorList>
    </citation>
    <scope>NUCLEOTIDE SEQUENCE</scope>
</reference>
<dbReference type="PANTHER" id="PTHR22923:SF116">
    <property type="entry name" value="C1Q DOMAIN-CONTAINING PROTEIN"/>
    <property type="match status" value="1"/>
</dbReference>
<accession>A0A8B6GFF4</accession>
<evidence type="ECO:0000256" key="1">
    <source>
        <dbReference type="ARBA" id="ARBA00004613"/>
    </source>
</evidence>
<dbReference type="Proteomes" id="UP000596742">
    <property type="component" value="Unassembled WGS sequence"/>
</dbReference>
<organism evidence="7 8">
    <name type="scientific">Mytilus galloprovincialis</name>
    <name type="common">Mediterranean mussel</name>
    <dbReference type="NCBI Taxonomy" id="29158"/>
    <lineage>
        <taxon>Eukaryota</taxon>
        <taxon>Metazoa</taxon>
        <taxon>Spiralia</taxon>
        <taxon>Lophotrochozoa</taxon>
        <taxon>Mollusca</taxon>
        <taxon>Bivalvia</taxon>
        <taxon>Autobranchia</taxon>
        <taxon>Pteriomorphia</taxon>
        <taxon>Mytilida</taxon>
        <taxon>Mytiloidea</taxon>
        <taxon>Mytilidae</taxon>
        <taxon>Mytilinae</taxon>
        <taxon>Mytilus</taxon>
    </lineage>
</organism>
<dbReference type="Gene3D" id="2.60.120.40">
    <property type="match status" value="1"/>
</dbReference>
<keyword evidence="2" id="KW-0964">Secreted</keyword>
<dbReference type="Pfam" id="PF00386">
    <property type="entry name" value="C1q"/>
    <property type="match status" value="1"/>
</dbReference>
<feature type="chain" id="PRO_5032688043" description="C1q domain-containing protein" evidence="5">
    <location>
        <begin position="19"/>
        <end position="362"/>
    </location>
</feature>
<evidence type="ECO:0000256" key="4">
    <source>
        <dbReference type="SAM" id="Coils"/>
    </source>
</evidence>
<dbReference type="InterPro" id="IPR001073">
    <property type="entry name" value="C1q_dom"/>
</dbReference>
<feature type="coiled-coil region" evidence="4">
    <location>
        <begin position="37"/>
        <end position="64"/>
    </location>
</feature>
<dbReference type="OrthoDB" id="6070921at2759"/>
<name>A0A8B6GFF4_MYTGA</name>
<feature type="domain" description="C1q" evidence="6">
    <location>
        <begin position="245"/>
        <end position="353"/>
    </location>
</feature>
<dbReference type="InterPro" id="IPR008983">
    <property type="entry name" value="Tumour_necrosis_fac-like_dom"/>
</dbReference>
<evidence type="ECO:0000256" key="3">
    <source>
        <dbReference type="ARBA" id="ARBA00022729"/>
    </source>
</evidence>
<dbReference type="AlphaFoldDB" id="A0A8B6GFF4"/>
<keyword evidence="8" id="KW-1185">Reference proteome</keyword>
<protein>
    <recommendedName>
        <fullName evidence="6">C1q domain-containing protein</fullName>
    </recommendedName>
</protein>
<dbReference type="EMBL" id="UYJE01008364">
    <property type="protein sequence ID" value="VDI63223.1"/>
    <property type="molecule type" value="Genomic_DNA"/>
</dbReference>
<dbReference type="SUPFAM" id="SSF49842">
    <property type="entry name" value="TNF-like"/>
    <property type="match status" value="1"/>
</dbReference>
<evidence type="ECO:0000256" key="2">
    <source>
        <dbReference type="ARBA" id="ARBA00022525"/>
    </source>
</evidence>
<gene>
    <name evidence="7" type="ORF">MGAL_10B004044</name>
</gene>
<dbReference type="PANTHER" id="PTHR22923">
    <property type="entry name" value="CEREBELLIN-RELATED"/>
    <property type="match status" value="1"/>
</dbReference>
<dbReference type="InterPro" id="IPR050822">
    <property type="entry name" value="Cerebellin_Synaptic_Org"/>
</dbReference>
<comment type="caution">
    <text evidence="7">The sequence shown here is derived from an EMBL/GenBank/DDBJ whole genome shotgun (WGS) entry which is preliminary data.</text>
</comment>
<dbReference type="GO" id="GO:0005576">
    <property type="term" value="C:extracellular region"/>
    <property type="evidence" value="ECO:0007669"/>
    <property type="project" value="UniProtKB-SubCell"/>
</dbReference>
<evidence type="ECO:0000259" key="6">
    <source>
        <dbReference type="Pfam" id="PF00386"/>
    </source>
</evidence>
<keyword evidence="4" id="KW-0175">Coiled coil</keyword>
<evidence type="ECO:0000313" key="7">
    <source>
        <dbReference type="EMBL" id="VDI63223.1"/>
    </source>
</evidence>
<sequence>MCFFQLMWLSISMVEIFASSLGSESQSLLSCSKFHFEEKVLEKVVRLENKMEVYEEKIKLWEASVSSKLEHKMEVYAEKITLWDASISSSLNKVTETKKQTEIFFDSMRDAHLKDQTRFNISFHEAKKQTETFFDLIREEHLLDQTRFNDSFLEAVDRFKLQSENETEFYERRMNSLLDSFSSKVQELKEAERNRESTMKLYLRQEQNRFNESFDKIVRKFQVRFNKSLRKVALTQQKVALTACATSKTVSGETVVQFPNIKTNIGITDLSAYQSTGKFVCTVAGLYHVSAVMMSSTNGQYYYIYKNNAVMIWTYYGKVVNYFQTRTSVFVTMLDVGDEITVRTAGSQYIYSDSCFTIVRLN</sequence>
<evidence type="ECO:0000313" key="8">
    <source>
        <dbReference type="Proteomes" id="UP000596742"/>
    </source>
</evidence>
<keyword evidence="3 5" id="KW-0732">Signal</keyword>
<comment type="subcellular location">
    <subcellularLocation>
        <location evidence="1">Secreted</location>
    </subcellularLocation>
</comment>
<proteinExistence type="predicted"/>
<feature type="signal peptide" evidence="5">
    <location>
        <begin position="1"/>
        <end position="18"/>
    </location>
</feature>
<evidence type="ECO:0000256" key="5">
    <source>
        <dbReference type="SAM" id="SignalP"/>
    </source>
</evidence>